<evidence type="ECO:0000313" key="8">
    <source>
        <dbReference type="Proteomes" id="UP000286045"/>
    </source>
</evidence>
<evidence type="ECO:0000313" key="7">
    <source>
        <dbReference type="EMBL" id="RWA08462.1"/>
    </source>
</evidence>
<dbReference type="EMBL" id="RYZI01000199">
    <property type="protein sequence ID" value="RWA08462.1"/>
    <property type="molecule type" value="Genomic_DNA"/>
</dbReference>
<evidence type="ECO:0000256" key="6">
    <source>
        <dbReference type="SAM" id="Phobius"/>
    </source>
</evidence>
<dbReference type="PROSITE" id="PS50088">
    <property type="entry name" value="ANK_REPEAT"/>
    <property type="match status" value="3"/>
</dbReference>
<comment type="caution">
    <text evidence="7">The sequence shown here is derived from an EMBL/GenBank/DDBJ whole genome shotgun (WGS) entry which is preliminary data.</text>
</comment>
<feature type="compositionally biased region" description="Acidic residues" evidence="5">
    <location>
        <begin position="1165"/>
        <end position="1174"/>
    </location>
</feature>
<keyword evidence="6" id="KW-0472">Membrane</keyword>
<dbReference type="PRINTS" id="PR01415">
    <property type="entry name" value="ANKYRIN"/>
</dbReference>
<dbReference type="Pfam" id="PF00023">
    <property type="entry name" value="Ank"/>
    <property type="match status" value="2"/>
</dbReference>
<feature type="region of interest" description="Disordered" evidence="5">
    <location>
        <begin position="1152"/>
        <end position="1186"/>
    </location>
</feature>
<evidence type="ECO:0000256" key="2">
    <source>
        <dbReference type="ARBA" id="ARBA00023043"/>
    </source>
</evidence>
<dbReference type="Proteomes" id="UP000286045">
    <property type="component" value="Unassembled WGS sequence"/>
</dbReference>
<feature type="compositionally biased region" description="Basic and acidic residues" evidence="5">
    <location>
        <begin position="587"/>
        <end position="597"/>
    </location>
</feature>
<reference evidence="7 8" key="1">
    <citation type="submission" date="2018-12" db="EMBL/GenBank/DDBJ databases">
        <title>Draft genome sequence of Xylaria grammica IHI A82.</title>
        <authorList>
            <person name="Buettner E."/>
            <person name="Kellner H."/>
        </authorList>
    </citation>
    <scope>NUCLEOTIDE SEQUENCE [LARGE SCALE GENOMIC DNA]</scope>
    <source>
        <strain evidence="7 8">IHI A82</strain>
    </source>
</reference>
<feature type="repeat" description="ANK" evidence="3">
    <location>
        <begin position="519"/>
        <end position="551"/>
    </location>
</feature>
<gene>
    <name evidence="7" type="ORF">EKO27_g6659</name>
</gene>
<dbReference type="STRING" id="363999.A0A439D1X2"/>
<dbReference type="InterPro" id="IPR002110">
    <property type="entry name" value="Ankyrin_rpt"/>
</dbReference>
<keyword evidence="2 3" id="KW-0040">ANK repeat</keyword>
<name>A0A439D1X2_9PEZI</name>
<keyword evidence="4" id="KW-0175">Coiled coil</keyword>
<dbReference type="PANTHER" id="PTHR24198">
    <property type="entry name" value="ANKYRIN REPEAT AND PROTEIN KINASE DOMAIN-CONTAINING PROTEIN"/>
    <property type="match status" value="1"/>
</dbReference>
<dbReference type="PANTHER" id="PTHR24198:SF165">
    <property type="entry name" value="ANKYRIN REPEAT-CONTAINING PROTEIN-RELATED"/>
    <property type="match status" value="1"/>
</dbReference>
<keyword evidence="6" id="KW-1133">Transmembrane helix</keyword>
<dbReference type="SMART" id="SM00248">
    <property type="entry name" value="ANK"/>
    <property type="match status" value="10"/>
</dbReference>
<feature type="repeat" description="ANK" evidence="3">
    <location>
        <begin position="552"/>
        <end position="584"/>
    </location>
</feature>
<keyword evidence="8" id="KW-1185">Reference proteome</keyword>
<sequence length="1968" mass="221118">MSASQLPKLPAAHDELVNYIAKRPHTSMAELMEPYRKFEAKLREMYAQERNNPVLDDPYLNVLPLFTKDTSAVQTRARNLDSETSVQKDKYIMSLPDEKRRPDGAPAVAESLKEFRHNFNIFSELSLSDMDWDNVVAAGSSVVNCLLPVPPEYKKSKRALREYYHEKFCPASDVDLFLYGLSEEQAIEKIKDIETRVRDAILAEVTIVRTKNAITICSQYPTRHIQIVLRVYKSISEILTGFDIDCSGAAYDGKQVYVTPRALASYITQINPIDLSRRSPSYENRLSKYSHRNFEVYWPELDRSRVDPTIFERSFQRTLGLARLLVLERLPTTNAREQYLKKRREERGRPELVQRFQHRLYGNIKDIHEDEVADWVDENDVSNYHTFTVPYGVKFHAKKIEKLCYTKDLLLNAEWNQPKEREVYLHRHPAFFGRVEDVIGDCCGTCPKPQTPEEIEIAEKESEIYQIGSFNPLTEDDWTEMAYVGNTARLCGAIVDEDLEHVEDWLSQEGADPNTRDYTGRTPLHLAVISSTPAIVKCLVDHGARLVARIADGRTALHLAAARGNIEIVRILLEKSNANEEEEEEKQDQRRKAREETAQSNMSYAKCDPDSRGDDSDGDGELVDDSSSDDGVQSIATGSFVKIEGKGDSKPAEAIPLDDDQNDPDFYKIDAVAWDSKCSALHLAILGGHCDVVKLLCQEFGADSLLPIKIGDGSYGNPNTAILTLVLALALPLEKAVCMCETLLELGAISSQADAEGFTAFHRYIQNNSTSVIECLFENDKLGLKTAINHVAVSGNSWRPSATTPLMTAIDKGNSILFLKLLEAGANPEVDFDSWLRGAKLSLESYLGDFNTNQNQFRQSTEQPLLIAIRSPQPAVALELLERGVDPSPMTKASWDVIRNTWSRSYTAGETALDVVRHLLSNLRKYDGEPVEVTSQTESFGRRIPNSLSATEEPRGGAEFLSRFSKGTYQHWLISVNIEERITGHKKNLESLQKEEKRIASLNGLTEKKEAIQDVISQLEKVESALLEKGAKTFKELHPDIESMTRTQNKEDKSKLQPDYDLLLNFNGVKDLTSDRKDAYLQLFEAAWVGDLEKIKSLTLAPWGTDEKEPPLKIAVSDLAGNNPFSLAFLKGHFDTAKAILEIAQAQWSPTEEKNARFQMSKPENEEESYDESDGSGSDSGSDGEPEIYKEIINDQFTIDNIGQVSMQVKSNVLPSTFIRWSTPTFVLRGDQVEETKFHNRSLLTFAMAQNDSYRFTFLLDMDTRFASKSGENEDESSKFYTFPEAEFRDAIRMGRTNMLAEAIQRTGAGIPLEELVKKSGTEMKVKPRYYQGLTVYGKKRADWAKAGRNLIVKPTGSKAPPPLLAAALEGSIESVEWFLGDSPMRHYREFGTSKVAREDPRLKHLNESPGGFDRAIARWLSIQNDFVIHCAVLGPLGDSTNKLIEYLAKISPASLEAKSDLGHSPLYLACLMGRVQFAKTLIDAGADQSVKDKEFNNIIHACLTNQPKVDQLRQMLELFAPELRAHMFRQRNNLSHGGDTPLHFWLKKANVFPYPRGQGSEISDNVKLLDTLLDLSKGEELDILNGSGDTVLHTAVVRSLPKQTKLILQQNPMLLYRENTVGRTPGEIAFDIYINSKVGNPDKITIGFKDPEYLVKRHPKLFSSNARPQKPRSDTTWGIVQEYLAKTEGKRRLVSLNEANDVARRLGESYSWQRYYTKKTANAEEEAEDDPNPWCLRLGMLEKRSPEIYTLSNVDTGGYQMELIEIGRQGTASRPSFWVHWIPTSIVTMINGSYLRPPTIVVDPPIYGAICSILIPEIENGSATRWHAVWSSDRPLCDRYEAAQHDACGLQVDLVADYNLTSSDCAATNWTAPATIEVPIASIANYCPGLATPSYPVPGSDKEHLLWLIPLPLCVAFLIGFCWACICACRGLHNKEEEDKEEGEIGPEWPRPADQACTETHKQAFEK</sequence>
<organism evidence="7 8">
    <name type="scientific">Xylaria grammica</name>
    <dbReference type="NCBI Taxonomy" id="363999"/>
    <lineage>
        <taxon>Eukaryota</taxon>
        <taxon>Fungi</taxon>
        <taxon>Dikarya</taxon>
        <taxon>Ascomycota</taxon>
        <taxon>Pezizomycotina</taxon>
        <taxon>Sordariomycetes</taxon>
        <taxon>Xylariomycetidae</taxon>
        <taxon>Xylariales</taxon>
        <taxon>Xylariaceae</taxon>
        <taxon>Xylaria</taxon>
    </lineage>
</organism>
<keyword evidence="6" id="KW-0812">Transmembrane</keyword>
<keyword evidence="1" id="KW-0677">Repeat</keyword>
<feature type="coiled-coil region" evidence="4">
    <location>
        <begin position="975"/>
        <end position="1025"/>
    </location>
</feature>
<feature type="compositionally biased region" description="Acidic residues" evidence="5">
    <location>
        <begin position="616"/>
        <end position="628"/>
    </location>
</feature>
<feature type="transmembrane region" description="Helical" evidence="6">
    <location>
        <begin position="1906"/>
        <end position="1927"/>
    </location>
</feature>
<dbReference type="PROSITE" id="PS50297">
    <property type="entry name" value="ANK_REP_REGION"/>
    <property type="match status" value="3"/>
</dbReference>
<evidence type="ECO:0000256" key="4">
    <source>
        <dbReference type="SAM" id="Coils"/>
    </source>
</evidence>
<dbReference type="Gene3D" id="1.25.40.20">
    <property type="entry name" value="Ankyrin repeat-containing domain"/>
    <property type="match status" value="3"/>
</dbReference>
<evidence type="ECO:0008006" key="9">
    <source>
        <dbReference type="Google" id="ProtNLM"/>
    </source>
</evidence>
<evidence type="ECO:0000256" key="3">
    <source>
        <dbReference type="PROSITE-ProRule" id="PRU00023"/>
    </source>
</evidence>
<protein>
    <recommendedName>
        <fullName evidence="9">Ankyrin repeat protein</fullName>
    </recommendedName>
</protein>
<dbReference type="SUPFAM" id="SSF48403">
    <property type="entry name" value="Ankyrin repeat"/>
    <property type="match status" value="2"/>
</dbReference>
<evidence type="ECO:0000256" key="1">
    <source>
        <dbReference type="ARBA" id="ARBA00022737"/>
    </source>
</evidence>
<feature type="repeat" description="ANK" evidence="3">
    <location>
        <begin position="1462"/>
        <end position="1494"/>
    </location>
</feature>
<evidence type="ECO:0000256" key="5">
    <source>
        <dbReference type="SAM" id="MobiDB-lite"/>
    </source>
</evidence>
<accession>A0A439D1X2</accession>
<proteinExistence type="predicted"/>
<dbReference type="Pfam" id="PF12796">
    <property type="entry name" value="Ank_2"/>
    <property type="match status" value="1"/>
</dbReference>
<dbReference type="InterPro" id="IPR036770">
    <property type="entry name" value="Ankyrin_rpt-contain_sf"/>
</dbReference>
<feature type="region of interest" description="Disordered" evidence="5">
    <location>
        <begin position="578"/>
        <end position="633"/>
    </location>
</feature>